<organism evidence="1">
    <name type="scientific">bioreactor metagenome</name>
    <dbReference type="NCBI Taxonomy" id="1076179"/>
    <lineage>
        <taxon>unclassified sequences</taxon>
        <taxon>metagenomes</taxon>
        <taxon>ecological metagenomes</taxon>
    </lineage>
</organism>
<dbReference type="EMBL" id="VSSQ01038130">
    <property type="protein sequence ID" value="MPM91012.1"/>
    <property type="molecule type" value="Genomic_DNA"/>
</dbReference>
<gene>
    <name evidence="1" type="ORF">SDC9_138137</name>
</gene>
<evidence type="ECO:0000313" key="1">
    <source>
        <dbReference type="EMBL" id="MPM91012.1"/>
    </source>
</evidence>
<sequence>MEENQAGRLRLERPQFPVPLFSGLVKEYSKILLDAAGNENVTVEEGSYLLPESGMTAEGRLYVFQPGQKELEQMILKLADACEKEDGLKQLIRSAGGAYGQWLYSQNSLGRPGESYEAFLDRTLSEMAARMREQAGEISAGLAEAEFRWLLGISGSRVQLQRLEWKTGAVGYESFGDETAERQDIVYSLQEEYPGMLSLTRSRKADAYSGRLDAVLGNPGEEFSVLFENVTPAKRSALGASYGTYELLYDQYLSDAGIDRFVLEIKAGETGGSDHVVRFTEGYSGSAFELKLHSSDERAAVVGPDGAPVSISAGELEKLVSDLQTHLQYAVMGALF</sequence>
<protein>
    <submittedName>
        <fullName evidence="1">Uncharacterized protein</fullName>
    </submittedName>
</protein>
<reference evidence="1" key="1">
    <citation type="submission" date="2019-08" db="EMBL/GenBank/DDBJ databases">
        <authorList>
            <person name="Kucharzyk K."/>
            <person name="Murdoch R.W."/>
            <person name="Higgins S."/>
            <person name="Loffler F."/>
        </authorList>
    </citation>
    <scope>NUCLEOTIDE SEQUENCE</scope>
</reference>
<dbReference type="AlphaFoldDB" id="A0A645DRA9"/>
<name>A0A645DRA9_9ZZZZ</name>
<comment type="caution">
    <text evidence="1">The sequence shown here is derived from an EMBL/GenBank/DDBJ whole genome shotgun (WGS) entry which is preliminary data.</text>
</comment>
<proteinExistence type="predicted"/>
<accession>A0A645DRA9</accession>